<feature type="domain" description="HMA" evidence="2">
    <location>
        <begin position="3"/>
        <end position="68"/>
    </location>
</feature>
<dbReference type="PROSITE" id="PS50846">
    <property type="entry name" value="HMA_2"/>
    <property type="match status" value="1"/>
</dbReference>
<evidence type="ECO:0000256" key="1">
    <source>
        <dbReference type="ARBA" id="ARBA00022723"/>
    </source>
</evidence>
<dbReference type="InterPro" id="IPR006121">
    <property type="entry name" value="HMA_dom"/>
</dbReference>
<dbReference type="Proteomes" id="UP000002318">
    <property type="component" value="Chromosome"/>
</dbReference>
<evidence type="ECO:0000259" key="2">
    <source>
        <dbReference type="PROSITE" id="PS50846"/>
    </source>
</evidence>
<dbReference type="RefSeq" id="WP_013256073.1">
    <property type="nucleotide sequence ID" value="NC_014364.1"/>
</dbReference>
<dbReference type="SUPFAM" id="SSF55008">
    <property type="entry name" value="HMA, heavy metal-associated domain"/>
    <property type="match status" value="1"/>
</dbReference>
<keyword evidence="4" id="KW-1185">Reference proteome</keyword>
<proteinExistence type="predicted"/>
<dbReference type="EMBL" id="CP002116">
    <property type="protein sequence ID" value="ADK82614.1"/>
    <property type="molecule type" value="Genomic_DNA"/>
</dbReference>
<dbReference type="PROSITE" id="PS01047">
    <property type="entry name" value="HMA_1"/>
    <property type="match status" value="1"/>
</dbReference>
<name>E1R7A9_SEDSS</name>
<keyword evidence="1" id="KW-0479">Metal-binding</keyword>
<dbReference type="InterPro" id="IPR001802">
    <property type="entry name" value="MerP/CopZ"/>
</dbReference>
<dbReference type="CDD" id="cd00371">
    <property type="entry name" value="HMA"/>
    <property type="match status" value="1"/>
</dbReference>
<dbReference type="KEGG" id="ssm:Spirs_3526"/>
<accession>E1R7A9</accession>
<dbReference type="Pfam" id="PF00403">
    <property type="entry name" value="HMA"/>
    <property type="match status" value="1"/>
</dbReference>
<gene>
    <name evidence="3" type="ordered locus">Spirs_3526</name>
</gene>
<dbReference type="STRING" id="573413.Spirs_3526"/>
<dbReference type="eggNOG" id="COG2608">
    <property type="taxonomic scope" value="Bacteria"/>
</dbReference>
<evidence type="ECO:0000313" key="3">
    <source>
        <dbReference type="EMBL" id="ADK82614.1"/>
    </source>
</evidence>
<reference evidence="3 4" key="1">
    <citation type="journal article" date="2010" name="Stand. Genomic Sci.">
        <title>Complete genome sequence of Spirochaeta smaragdinae type strain (SEBR 4228).</title>
        <authorList>
            <person name="Mavromatis K."/>
            <person name="Yasawong M."/>
            <person name="Chertkov O."/>
            <person name="Lapidus A."/>
            <person name="Lucas S."/>
            <person name="Nolan M."/>
            <person name="Del Rio T.G."/>
            <person name="Tice H."/>
            <person name="Cheng J.F."/>
            <person name="Pitluck S."/>
            <person name="Liolios K."/>
            <person name="Ivanova N."/>
            <person name="Tapia R."/>
            <person name="Han C."/>
            <person name="Bruce D."/>
            <person name="Goodwin L."/>
            <person name="Pati A."/>
            <person name="Chen A."/>
            <person name="Palaniappan K."/>
            <person name="Land M."/>
            <person name="Hauser L."/>
            <person name="Chang Y.J."/>
            <person name="Jeffries C.D."/>
            <person name="Detter J.C."/>
            <person name="Rohde M."/>
            <person name="Brambilla E."/>
            <person name="Spring S."/>
            <person name="Goker M."/>
            <person name="Sikorski J."/>
            <person name="Woyke T."/>
            <person name="Bristow J."/>
            <person name="Eisen J.A."/>
            <person name="Markowitz V."/>
            <person name="Hugenholtz P."/>
            <person name="Klenk H.P."/>
            <person name="Kyrpides N.C."/>
        </authorList>
    </citation>
    <scope>NUCLEOTIDE SEQUENCE [LARGE SCALE GENOMIC DNA]</scope>
    <source>
        <strain evidence="4">DSM 11293 / JCM 15392 / SEBR 4228</strain>
    </source>
</reference>
<protein>
    <submittedName>
        <fullName evidence="3">Heavy metal transport/detoxification protein</fullName>
    </submittedName>
</protein>
<dbReference type="InterPro" id="IPR017969">
    <property type="entry name" value="Heavy-metal-associated_CS"/>
</dbReference>
<evidence type="ECO:0000313" key="4">
    <source>
        <dbReference type="Proteomes" id="UP000002318"/>
    </source>
</evidence>
<dbReference type="AlphaFoldDB" id="E1R7A9"/>
<organism evidence="3 4">
    <name type="scientific">Sediminispirochaeta smaragdinae (strain DSM 11293 / JCM 15392 / SEBR 4228)</name>
    <name type="common">Spirochaeta smaragdinae</name>
    <dbReference type="NCBI Taxonomy" id="573413"/>
    <lineage>
        <taxon>Bacteria</taxon>
        <taxon>Pseudomonadati</taxon>
        <taxon>Spirochaetota</taxon>
        <taxon>Spirochaetia</taxon>
        <taxon>Spirochaetales</taxon>
        <taxon>Spirochaetaceae</taxon>
        <taxon>Sediminispirochaeta</taxon>
    </lineage>
</organism>
<sequence>MDNTIILRIEDMSCGHCAVTVQEAIVSVEAVKKAKVSLRKKEAKVIADSTVRTEDLIKAVAATGYRAFPKA</sequence>
<dbReference type="PRINTS" id="PR00946">
    <property type="entry name" value="HGSCAVENGER"/>
</dbReference>
<dbReference type="InterPro" id="IPR036163">
    <property type="entry name" value="HMA_dom_sf"/>
</dbReference>
<dbReference type="HOGENOM" id="CLU_134973_10_2_12"/>
<dbReference type="OrthoDB" id="9801832at2"/>
<dbReference type="Gene3D" id="3.30.70.100">
    <property type="match status" value="1"/>
</dbReference>
<dbReference type="GO" id="GO:0046872">
    <property type="term" value="F:metal ion binding"/>
    <property type="evidence" value="ECO:0007669"/>
    <property type="project" value="UniProtKB-KW"/>
</dbReference>